<protein>
    <submittedName>
        <fullName evidence="3">SDR family oxidoreductase</fullName>
    </submittedName>
</protein>
<accession>A0A7C9LTZ4</accession>
<gene>
    <name evidence="3" type="ORF">GLX25_12825</name>
</gene>
<dbReference type="Pfam" id="PF13561">
    <property type="entry name" value="adh_short_C2"/>
    <property type="match status" value="1"/>
</dbReference>
<dbReference type="CDD" id="cd05233">
    <property type="entry name" value="SDR_c"/>
    <property type="match status" value="1"/>
</dbReference>
<sequence>MADNARTIVIVGGTSGIGLELARDTIARGDRAVITGRDRARTEAIAESLGPGATGVALDISEPETIAGQLGSIGQVHGLVLAAIERDQNTVRDYHIARATRLVTLKLIGYTETVHALIDRLEPSVDTGIVLFGGRAKDLPYPGSTTVSSINGGVTGLVNTLALELAPIRVNALHPGIIGDSPFWANKPEGVLEQYERRTPGGKLATMADVVDAVQFLLRNRGVSAVNLYVDRGWSIT</sequence>
<name>A0A7C9LTZ4_9MICO</name>
<dbReference type="AlphaFoldDB" id="A0A7C9LTZ4"/>
<dbReference type="PANTHER" id="PTHR43477:SF1">
    <property type="entry name" value="DIHYDROANTICAPSIN 7-DEHYDROGENASE"/>
    <property type="match status" value="1"/>
</dbReference>
<dbReference type="Gene3D" id="3.40.50.720">
    <property type="entry name" value="NAD(P)-binding Rossmann-like Domain"/>
    <property type="match status" value="1"/>
</dbReference>
<comment type="caution">
    <text evidence="3">The sequence shown here is derived from an EMBL/GenBank/DDBJ whole genome shotgun (WGS) entry which is preliminary data.</text>
</comment>
<dbReference type="GO" id="GO:0016491">
    <property type="term" value="F:oxidoreductase activity"/>
    <property type="evidence" value="ECO:0007669"/>
    <property type="project" value="UniProtKB-KW"/>
</dbReference>
<keyword evidence="2" id="KW-0560">Oxidoreductase</keyword>
<dbReference type="SUPFAM" id="SSF51735">
    <property type="entry name" value="NAD(P)-binding Rossmann-fold domains"/>
    <property type="match status" value="1"/>
</dbReference>
<evidence type="ECO:0000313" key="4">
    <source>
        <dbReference type="Proteomes" id="UP000480122"/>
    </source>
</evidence>
<comment type="similarity">
    <text evidence="1">Belongs to the short-chain dehydrogenases/reductases (SDR) family.</text>
</comment>
<evidence type="ECO:0000313" key="3">
    <source>
        <dbReference type="EMBL" id="MUN07996.1"/>
    </source>
</evidence>
<proteinExistence type="inferred from homology"/>
<dbReference type="PRINTS" id="PR00081">
    <property type="entry name" value="GDHRDH"/>
</dbReference>
<dbReference type="InterPro" id="IPR036291">
    <property type="entry name" value="NAD(P)-bd_dom_sf"/>
</dbReference>
<evidence type="ECO:0000256" key="1">
    <source>
        <dbReference type="ARBA" id="ARBA00006484"/>
    </source>
</evidence>
<keyword evidence="4" id="KW-1185">Reference proteome</keyword>
<dbReference type="Proteomes" id="UP000480122">
    <property type="component" value="Unassembled WGS sequence"/>
</dbReference>
<organism evidence="3 4">
    <name type="scientific">Agromyces luteolus</name>
    <dbReference type="NCBI Taxonomy" id="88373"/>
    <lineage>
        <taxon>Bacteria</taxon>
        <taxon>Bacillati</taxon>
        <taxon>Actinomycetota</taxon>
        <taxon>Actinomycetes</taxon>
        <taxon>Micrococcales</taxon>
        <taxon>Microbacteriaceae</taxon>
        <taxon>Agromyces</taxon>
    </lineage>
</organism>
<reference evidence="3 4" key="1">
    <citation type="submission" date="2019-11" db="EMBL/GenBank/DDBJ databases">
        <title>Agromyces kandeliae sp. nov., isolated from mangrove soil.</title>
        <authorList>
            <person name="Wang R."/>
        </authorList>
    </citation>
    <scope>NUCLEOTIDE SEQUENCE [LARGE SCALE GENOMIC DNA]</scope>
    <source>
        <strain evidence="3 4">JCM 11431</strain>
    </source>
</reference>
<evidence type="ECO:0000256" key="2">
    <source>
        <dbReference type="ARBA" id="ARBA00023002"/>
    </source>
</evidence>
<dbReference type="InterPro" id="IPR002347">
    <property type="entry name" value="SDR_fam"/>
</dbReference>
<dbReference type="RefSeq" id="WP_166548790.1">
    <property type="nucleotide sequence ID" value="NZ_BAAAIA010000001.1"/>
</dbReference>
<dbReference type="InterPro" id="IPR051122">
    <property type="entry name" value="SDR_DHRS6-like"/>
</dbReference>
<dbReference type="EMBL" id="WODA01000023">
    <property type="protein sequence ID" value="MUN07996.1"/>
    <property type="molecule type" value="Genomic_DNA"/>
</dbReference>
<dbReference type="PANTHER" id="PTHR43477">
    <property type="entry name" value="DIHYDROANTICAPSIN 7-DEHYDROGENASE"/>
    <property type="match status" value="1"/>
</dbReference>